<organism evidence="1">
    <name type="scientific">marine metagenome</name>
    <dbReference type="NCBI Taxonomy" id="408172"/>
    <lineage>
        <taxon>unclassified sequences</taxon>
        <taxon>metagenomes</taxon>
        <taxon>ecological metagenomes</taxon>
    </lineage>
</organism>
<gene>
    <name evidence="1" type="ORF">METZ01_LOCUS242978</name>
</gene>
<protein>
    <recommendedName>
        <fullName evidence="2">Lipoprotein</fullName>
    </recommendedName>
</protein>
<name>A0A382HRX4_9ZZZZ</name>
<sequence>MKYKYIQFVTILFMMTLSACSSKENREELTLKHLLYPTISSGMPVPNNYFLPIGRYTKALHEFSGAIIIPEHTMISDPREILPTDINGKKTQLFPELKLEFISSNGHLIPLERDIIIPSDSNSYWQIQISPGRVWLEPDDDDMSRASFPFLLTSIIENESYNGVATFLYNENSLSSIRYQIVSHLSPFLIKTRFVAIGQTEVSYERLAYDHSNVLKDFEDELASKLPWRDWSELEQIYGKNLFVNFDSKIDLT</sequence>
<dbReference type="AlphaFoldDB" id="A0A382HRX4"/>
<evidence type="ECO:0000313" key="1">
    <source>
        <dbReference type="EMBL" id="SVB90124.1"/>
    </source>
</evidence>
<feature type="non-terminal residue" evidence="1">
    <location>
        <position position="253"/>
    </location>
</feature>
<dbReference type="EMBL" id="UINC01062981">
    <property type="protein sequence ID" value="SVB90124.1"/>
    <property type="molecule type" value="Genomic_DNA"/>
</dbReference>
<dbReference type="PROSITE" id="PS51257">
    <property type="entry name" value="PROKAR_LIPOPROTEIN"/>
    <property type="match status" value="1"/>
</dbReference>
<proteinExistence type="predicted"/>
<reference evidence="1" key="1">
    <citation type="submission" date="2018-05" db="EMBL/GenBank/DDBJ databases">
        <authorList>
            <person name="Lanie J.A."/>
            <person name="Ng W.-L."/>
            <person name="Kazmierczak K.M."/>
            <person name="Andrzejewski T.M."/>
            <person name="Davidsen T.M."/>
            <person name="Wayne K.J."/>
            <person name="Tettelin H."/>
            <person name="Glass J.I."/>
            <person name="Rusch D."/>
            <person name="Podicherti R."/>
            <person name="Tsui H.-C.T."/>
            <person name="Winkler M.E."/>
        </authorList>
    </citation>
    <scope>NUCLEOTIDE SEQUENCE</scope>
</reference>
<accession>A0A382HRX4</accession>
<evidence type="ECO:0008006" key="2">
    <source>
        <dbReference type="Google" id="ProtNLM"/>
    </source>
</evidence>